<dbReference type="GO" id="GO:0000978">
    <property type="term" value="F:RNA polymerase II cis-regulatory region sequence-specific DNA binding"/>
    <property type="evidence" value="ECO:0007669"/>
    <property type="project" value="TreeGrafter"/>
</dbReference>
<dbReference type="GO" id="GO:0006879">
    <property type="term" value="P:intracellular iron ion homeostasis"/>
    <property type="evidence" value="ECO:0007669"/>
    <property type="project" value="TreeGrafter"/>
</dbReference>
<dbReference type="STRING" id="90262.A0A1X2IN78"/>
<reference evidence="10 11" key="1">
    <citation type="submission" date="2016-07" db="EMBL/GenBank/DDBJ databases">
        <title>Pervasive Adenine N6-methylation of Active Genes in Fungi.</title>
        <authorList>
            <consortium name="DOE Joint Genome Institute"/>
            <person name="Mondo S.J."/>
            <person name="Dannebaum R.O."/>
            <person name="Kuo R.C."/>
            <person name="Labutti K."/>
            <person name="Haridas S."/>
            <person name="Kuo A."/>
            <person name="Salamov A."/>
            <person name="Ahrendt S.R."/>
            <person name="Lipzen A."/>
            <person name="Sullivan W."/>
            <person name="Andreopoulos W.B."/>
            <person name="Clum A."/>
            <person name="Lindquist E."/>
            <person name="Daum C."/>
            <person name="Ramamoorthy G.K."/>
            <person name="Gryganskyi A."/>
            <person name="Culley D."/>
            <person name="Magnuson J.K."/>
            <person name="James T.Y."/>
            <person name="O'Malley M.A."/>
            <person name="Stajich J.E."/>
            <person name="Spatafora J.W."/>
            <person name="Visel A."/>
            <person name="Grigoriev I.V."/>
        </authorList>
    </citation>
    <scope>NUCLEOTIDE SEQUENCE [LARGE SCALE GENOMIC DNA]</scope>
    <source>
        <strain evidence="10 11">NRRL 1336</strain>
    </source>
</reference>
<keyword evidence="11" id="KW-1185">Reference proteome</keyword>
<keyword evidence="2" id="KW-0479">Metal-binding</keyword>
<dbReference type="SUPFAM" id="SSF57879">
    <property type="entry name" value="Zinc domain conserved in yeast copper-regulated transcription factors"/>
    <property type="match status" value="1"/>
</dbReference>
<sequence>MVIEKDGVKYACLPCIRGHRVKKCQHHNRQLSPLSKRGRQVTQCNHCRDLRSSGSHVKCTCASASVLNRLDGCLCEISQTCTCVARHLQNIQTTTTSFDDSPMLWLPSDLPASSSGDAFQNLQLFTSHDQQNSASLSTTSPDTPSSHQPTPHCQDIQRSPTNSSQALTSSSNPPPEQDLIDMFLHKDIDDLLSL</sequence>
<dbReference type="GO" id="GO:0000981">
    <property type="term" value="F:DNA-binding transcription factor activity, RNA polymerase II-specific"/>
    <property type="evidence" value="ECO:0007669"/>
    <property type="project" value="TreeGrafter"/>
</dbReference>
<evidence type="ECO:0000259" key="9">
    <source>
        <dbReference type="PROSITE" id="PS50073"/>
    </source>
</evidence>
<dbReference type="SMART" id="SM01090">
    <property type="entry name" value="Copper-fist"/>
    <property type="match status" value="1"/>
</dbReference>
<dbReference type="GO" id="GO:0005507">
    <property type="term" value="F:copper ion binding"/>
    <property type="evidence" value="ECO:0007669"/>
    <property type="project" value="InterPro"/>
</dbReference>
<dbReference type="PRINTS" id="PR00617">
    <property type="entry name" value="COPPERFIST"/>
</dbReference>
<evidence type="ECO:0000256" key="3">
    <source>
        <dbReference type="ARBA" id="ARBA00022833"/>
    </source>
</evidence>
<evidence type="ECO:0000256" key="4">
    <source>
        <dbReference type="ARBA" id="ARBA00023008"/>
    </source>
</evidence>
<evidence type="ECO:0000313" key="10">
    <source>
        <dbReference type="EMBL" id="ORZ19469.1"/>
    </source>
</evidence>
<dbReference type="InterPro" id="IPR001083">
    <property type="entry name" value="Cu_fist_DNA-bd_dom"/>
</dbReference>
<protein>
    <submittedName>
        <fullName evidence="10">Copper fist DNA binding domain-domain-containing protein</fullName>
    </submittedName>
</protein>
<dbReference type="FunFam" id="3.90.430.10:FF:000001">
    <property type="entry name" value="Copper fist DNA-binding protein"/>
    <property type="match status" value="1"/>
</dbReference>
<feature type="domain" description="Copper-fist" evidence="9">
    <location>
        <begin position="2"/>
        <end position="41"/>
    </location>
</feature>
<evidence type="ECO:0000256" key="8">
    <source>
        <dbReference type="SAM" id="MobiDB-lite"/>
    </source>
</evidence>
<evidence type="ECO:0000256" key="5">
    <source>
        <dbReference type="ARBA" id="ARBA00023015"/>
    </source>
</evidence>
<evidence type="ECO:0000256" key="1">
    <source>
        <dbReference type="ARBA" id="ARBA00004123"/>
    </source>
</evidence>
<dbReference type="InterPro" id="IPR051763">
    <property type="entry name" value="Copper_Homeo_Regul"/>
</dbReference>
<feature type="region of interest" description="Disordered" evidence="8">
    <location>
        <begin position="130"/>
        <end position="178"/>
    </location>
</feature>
<dbReference type="EMBL" id="MCGE01000007">
    <property type="protein sequence ID" value="ORZ19469.1"/>
    <property type="molecule type" value="Genomic_DNA"/>
</dbReference>
<dbReference type="SMART" id="SM00412">
    <property type="entry name" value="Cu_FIST"/>
    <property type="match status" value="1"/>
</dbReference>
<evidence type="ECO:0000256" key="7">
    <source>
        <dbReference type="ARBA" id="ARBA00023242"/>
    </source>
</evidence>
<name>A0A1X2IN78_9FUNG</name>
<keyword evidence="5" id="KW-0805">Transcription regulation</keyword>
<dbReference type="PANTHER" id="PTHR28088">
    <property type="entry name" value="TRANSCRIPTIONAL ACTIVATOR HAA1-RELATED"/>
    <property type="match status" value="1"/>
</dbReference>
<comment type="subcellular location">
    <subcellularLocation>
        <location evidence="1">Nucleus</location>
    </subcellularLocation>
</comment>
<evidence type="ECO:0000313" key="11">
    <source>
        <dbReference type="Proteomes" id="UP000193560"/>
    </source>
</evidence>
<keyword evidence="4" id="KW-0186">Copper</keyword>
<keyword evidence="3" id="KW-0862">Zinc</keyword>
<dbReference type="PROSITE" id="PS50073">
    <property type="entry name" value="COPPER_FIST_2"/>
    <property type="match status" value="1"/>
</dbReference>
<gene>
    <name evidence="10" type="ORF">BCR42DRAFT_409822</name>
</gene>
<accession>A0A1X2IN78</accession>
<proteinExistence type="predicted"/>
<organism evidence="10 11">
    <name type="scientific">Absidia repens</name>
    <dbReference type="NCBI Taxonomy" id="90262"/>
    <lineage>
        <taxon>Eukaryota</taxon>
        <taxon>Fungi</taxon>
        <taxon>Fungi incertae sedis</taxon>
        <taxon>Mucoromycota</taxon>
        <taxon>Mucoromycotina</taxon>
        <taxon>Mucoromycetes</taxon>
        <taxon>Mucorales</taxon>
        <taxon>Cunninghamellaceae</taxon>
        <taxon>Absidia</taxon>
    </lineage>
</organism>
<dbReference type="GO" id="GO:0045944">
    <property type="term" value="P:positive regulation of transcription by RNA polymerase II"/>
    <property type="evidence" value="ECO:0007669"/>
    <property type="project" value="TreeGrafter"/>
</dbReference>
<dbReference type="Gene3D" id="3.90.430.10">
    <property type="entry name" value="Copper fist DNA-binding domain"/>
    <property type="match status" value="1"/>
</dbReference>
<keyword evidence="7" id="KW-0539">Nucleus</keyword>
<comment type="caution">
    <text evidence="10">The sequence shown here is derived from an EMBL/GenBank/DDBJ whole genome shotgun (WGS) entry which is preliminary data.</text>
</comment>
<dbReference type="PANTHER" id="PTHR28088:SF5">
    <property type="entry name" value="TRANSCRIPTIONAL ACTIVATOR HAA1-RELATED"/>
    <property type="match status" value="1"/>
</dbReference>
<dbReference type="Proteomes" id="UP000193560">
    <property type="component" value="Unassembled WGS sequence"/>
</dbReference>
<feature type="compositionally biased region" description="Low complexity" evidence="8">
    <location>
        <begin position="133"/>
        <end position="151"/>
    </location>
</feature>
<dbReference type="GO" id="GO:0006878">
    <property type="term" value="P:intracellular copper ion homeostasis"/>
    <property type="evidence" value="ECO:0007669"/>
    <property type="project" value="TreeGrafter"/>
</dbReference>
<dbReference type="OrthoDB" id="5600085at2759"/>
<feature type="compositionally biased region" description="Polar residues" evidence="8">
    <location>
        <begin position="156"/>
        <end position="171"/>
    </location>
</feature>
<dbReference type="GO" id="GO:0005634">
    <property type="term" value="C:nucleus"/>
    <property type="evidence" value="ECO:0007669"/>
    <property type="project" value="UniProtKB-SubCell"/>
</dbReference>
<dbReference type="InterPro" id="IPR036395">
    <property type="entry name" value="Cu_fist_DNA-bd_dom_sf"/>
</dbReference>
<evidence type="ECO:0000256" key="6">
    <source>
        <dbReference type="ARBA" id="ARBA00023163"/>
    </source>
</evidence>
<dbReference type="Pfam" id="PF00649">
    <property type="entry name" value="Copper-fist"/>
    <property type="match status" value="1"/>
</dbReference>
<dbReference type="AlphaFoldDB" id="A0A1X2IN78"/>
<evidence type="ECO:0000256" key="2">
    <source>
        <dbReference type="ARBA" id="ARBA00022723"/>
    </source>
</evidence>
<keyword evidence="6" id="KW-0804">Transcription</keyword>